<feature type="region of interest" description="Disordered" evidence="1">
    <location>
        <begin position="401"/>
        <end position="423"/>
    </location>
</feature>
<organism evidence="2 3">
    <name type="scientific">Actinacidiphila guanduensis</name>
    <dbReference type="NCBI Taxonomy" id="310781"/>
    <lineage>
        <taxon>Bacteria</taxon>
        <taxon>Bacillati</taxon>
        <taxon>Actinomycetota</taxon>
        <taxon>Actinomycetes</taxon>
        <taxon>Kitasatosporales</taxon>
        <taxon>Streptomycetaceae</taxon>
        <taxon>Actinacidiphila</taxon>
    </lineage>
</organism>
<dbReference type="OrthoDB" id="4037343at2"/>
<evidence type="ECO:0008006" key="4">
    <source>
        <dbReference type="Google" id="ProtNLM"/>
    </source>
</evidence>
<name>A0A1H0HTB7_9ACTN</name>
<dbReference type="Proteomes" id="UP000199341">
    <property type="component" value="Unassembled WGS sequence"/>
</dbReference>
<protein>
    <recommendedName>
        <fullName evidence="4">Mutator family transposase</fullName>
    </recommendedName>
</protein>
<proteinExistence type="predicted"/>
<dbReference type="EMBL" id="FNIE01000008">
    <property type="protein sequence ID" value="SDO22426.1"/>
    <property type="molecule type" value="Genomic_DNA"/>
</dbReference>
<evidence type="ECO:0000313" key="3">
    <source>
        <dbReference type="Proteomes" id="UP000199341"/>
    </source>
</evidence>
<gene>
    <name evidence="2" type="ORF">SAMN05216259_108195</name>
</gene>
<evidence type="ECO:0000313" key="2">
    <source>
        <dbReference type="EMBL" id="SDO22426.1"/>
    </source>
</evidence>
<accession>A0A1H0HTB7</accession>
<reference evidence="2 3" key="1">
    <citation type="submission" date="2016-10" db="EMBL/GenBank/DDBJ databases">
        <authorList>
            <person name="de Groot N.N."/>
        </authorList>
    </citation>
    <scope>NUCLEOTIDE SEQUENCE [LARGE SCALE GENOMIC DNA]</scope>
    <source>
        <strain evidence="2 3">CGMCC 4.2022</strain>
    </source>
</reference>
<keyword evidence="3" id="KW-1185">Reference proteome</keyword>
<feature type="region of interest" description="Disordered" evidence="1">
    <location>
        <begin position="47"/>
        <end position="83"/>
    </location>
</feature>
<evidence type="ECO:0000256" key="1">
    <source>
        <dbReference type="SAM" id="MobiDB-lite"/>
    </source>
</evidence>
<sequence>MVTLDAPAAALPRCPVPGHEDSKVVLGGRYGKPGRQRQLYVCNRARPGSAAPSHRFTAPLAPAGSSVPRESEPPGTQEPGPDADELRTARKYQFTAYDIASGLVAVSRGTSYAQAGEAVRQQAARRWGPNAERPPRRHGTLVSDWVEVYAEALWQAQAPHRADWPGTVLVGVLPLTTAQQGRSALVFSVFVAMAYGADGRPVVFAIGSAAGTGARHWAAFLRETARGRQGRPALIVGDGSAGLARAVAEVWPQDAPEVWTGEAELRAEARRICRSRGLDRRGLRLWELLQRAWRSREDWDCFTAEAARYRLPELDAWLAWTAPMTVRQLAARQPGVHRSRRAVTAALAELDTRLGKRRAAFGNQARTDRLLRLMALDIVGPARVHAWTDLICVWLERTGGRPASSQRSIADRGGRSSLRAGAR</sequence>
<dbReference type="AlphaFoldDB" id="A0A1H0HTB7"/>
<dbReference type="RefSeq" id="WP_093785739.1">
    <property type="nucleotide sequence ID" value="NZ_FNIE01000008.1"/>
</dbReference>